<keyword evidence="2" id="KW-1185">Reference proteome</keyword>
<gene>
    <name evidence="1" type="ORF">V0U35_09185</name>
</gene>
<dbReference type="EMBL" id="JAZDRO010000003">
    <property type="protein sequence ID" value="MEE2566853.1"/>
    <property type="molecule type" value="Genomic_DNA"/>
</dbReference>
<dbReference type="Proteomes" id="UP001310692">
    <property type="component" value="Unassembled WGS sequence"/>
</dbReference>
<organism evidence="1 2">
    <name type="scientific">Hyphobacterium marinum</name>
    <dbReference type="NCBI Taxonomy" id="3116574"/>
    <lineage>
        <taxon>Bacteria</taxon>
        <taxon>Pseudomonadati</taxon>
        <taxon>Pseudomonadota</taxon>
        <taxon>Alphaproteobacteria</taxon>
        <taxon>Maricaulales</taxon>
        <taxon>Maricaulaceae</taxon>
        <taxon>Hyphobacterium</taxon>
    </lineage>
</organism>
<name>A0ABU7LZ88_9PROT</name>
<reference evidence="1 2" key="1">
    <citation type="submission" date="2024-01" db="EMBL/GenBank/DDBJ databases">
        <title>Hyphobacterium bacterium isolated from marine sediment.</title>
        <authorList>
            <person name="Zhao S."/>
        </authorList>
    </citation>
    <scope>NUCLEOTIDE SEQUENCE [LARGE SCALE GENOMIC DNA]</scope>
    <source>
        <strain evidence="1 2">Y60-23</strain>
    </source>
</reference>
<dbReference type="RefSeq" id="WP_330196404.1">
    <property type="nucleotide sequence ID" value="NZ_JAZDRO010000003.1"/>
</dbReference>
<protein>
    <submittedName>
        <fullName evidence="1">Uncharacterized protein</fullName>
    </submittedName>
</protein>
<accession>A0ABU7LZ88</accession>
<comment type="caution">
    <text evidence="1">The sequence shown here is derived from an EMBL/GenBank/DDBJ whole genome shotgun (WGS) entry which is preliminary data.</text>
</comment>
<evidence type="ECO:0000313" key="2">
    <source>
        <dbReference type="Proteomes" id="UP001310692"/>
    </source>
</evidence>
<proteinExistence type="predicted"/>
<sequence>MIDVFAALTLFLQSGTQSDLCGPIGPITPLQPGYSATYEGRLNGAPYPVVLRNVVAGSDGLRVRYHQGAGAGADEIGMDEGTLLDTIGGVLLPLRVLGSGGQTVQEWRYSRDPGPAIAALAPGQSVRFTVEGPGGRREEHTVTLTGCGVVDVGSETHPVHTFHLQSSGDGPAQNKQVSLSSRTGWWLREENSRTGLVMTAVTLSEP</sequence>
<evidence type="ECO:0000313" key="1">
    <source>
        <dbReference type="EMBL" id="MEE2566853.1"/>
    </source>
</evidence>